<keyword evidence="4 6" id="KW-1133">Transmembrane helix</keyword>
<proteinExistence type="inferred from homology"/>
<dbReference type="PANTHER" id="PTHR30386">
    <property type="entry name" value="MEMBRANE FUSION SUBUNIT OF EMRAB-TOLC MULTIDRUG EFFLUX PUMP"/>
    <property type="match status" value="1"/>
</dbReference>
<keyword evidence="5 6" id="KW-0472">Membrane</keyword>
<name>A0ABW2PS16_9BACL</name>
<feature type="domain" description="YknX-like beta-barrel" evidence="7">
    <location>
        <begin position="127"/>
        <end position="216"/>
    </location>
</feature>
<dbReference type="Pfam" id="PF25990">
    <property type="entry name" value="Beta-barrel_YknX"/>
    <property type="match status" value="1"/>
</dbReference>
<keyword evidence="3 6" id="KW-0812">Transmembrane</keyword>
<evidence type="ECO:0000256" key="1">
    <source>
        <dbReference type="ARBA" id="ARBA00004167"/>
    </source>
</evidence>
<comment type="similarity">
    <text evidence="2">Belongs to the membrane fusion protein (MFP) (TC 8.A.1) family.</text>
</comment>
<evidence type="ECO:0000256" key="5">
    <source>
        <dbReference type="ARBA" id="ARBA00023136"/>
    </source>
</evidence>
<reference evidence="10" key="1">
    <citation type="journal article" date="2019" name="Int. J. Syst. Evol. Microbiol.">
        <title>The Global Catalogue of Microorganisms (GCM) 10K type strain sequencing project: providing services to taxonomists for standard genome sequencing and annotation.</title>
        <authorList>
            <consortium name="The Broad Institute Genomics Platform"/>
            <consortium name="The Broad Institute Genome Sequencing Center for Infectious Disease"/>
            <person name="Wu L."/>
            <person name="Ma J."/>
        </authorList>
    </citation>
    <scope>NUCLEOTIDE SEQUENCE [LARGE SCALE GENOMIC DNA]</scope>
    <source>
        <strain evidence="10">CGMCC 1.16305</strain>
    </source>
</reference>
<evidence type="ECO:0000259" key="8">
    <source>
        <dbReference type="Pfam" id="PF25997"/>
    </source>
</evidence>
<evidence type="ECO:0000256" key="3">
    <source>
        <dbReference type="ARBA" id="ARBA00022692"/>
    </source>
</evidence>
<dbReference type="Pfam" id="PF25997">
    <property type="entry name" value="BSH_YhbJ"/>
    <property type="match status" value="1"/>
</dbReference>
<comment type="caution">
    <text evidence="9">The sequence shown here is derived from an EMBL/GenBank/DDBJ whole genome shotgun (WGS) entry which is preliminary data.</text>
</comment>
<evidence type="ECO:0000256" key="6">
    <source>
        <dbReference type="SAM" id="Phobius"/>
    </source>
</evidence>
<evidence type="ECO:0000313" key="9">
    <source>
        <dbReference type="EMBL" id="MFC7392142.1"/>
    </source>
</evidence>
<protein>
    <submittedName>
        <fullName evidence="9">HlyD family efflux transporter periplasmic adaptor subunit</fullName>
    </submittedName>
</protein>
<dbReference type="Proteomes" id="UP001596505">
    <property type="component" value="Unassembled WGS sequence"/>
</dbReference>
<gene>
    <name evidence="9" type="ORF">ACFQRG_04030</name>
</gene>
<evidence type="ECO:0000256" key="4">
    <source>
        <dbReference type="ARBA" id="ARBA00022989"/>
    </source>
</evidence>
<keyword evidence="10" id="KW-1185">Reference proteome</keyword>
<evidence type="ECO:0000313" key="10">
    <source>
        <dbReference type="Proteomes" id="UP001596505"/>
    </source>
</evidence>
<dbReference type="Gene3D" id="2.40.30.170">
    <property type="match status" value="1"/>
</dbReference>
<organism evidence="9 10">
    <name type="scientific">Scopulibacillus cellulosilyticus</name>
    <dbReference type="NCBI Taxonomy" id="2665665"/>
    <lineage>
        <taxon>Bacteria</taxon>
        <taxon>Bacillati</taxon>
        <taxon>Bacillota</taxon>
        <taxon>Bacilli</taxon>
        <taxon>Bacillales</taxon>
        <taxon>Sporolactobacillaceae</taxon>
        <taxon>Scopulibacillus</taxon>
    </lineage>
</organism>
<dbReference type="RefSeq" id="WP_380963898.1">
    <property type="nucleotide sequence ID" value="NZ_JBHTCO010000004.1"/>
</dbReference>
<sequence>MSSLARGIIINIIVIIVLIGGGAIGYYYYDQSANYVKTDNAMIDGQSIPIAAPAAGKLTKWDGQVGNTFDANDKVGEVEAQGSDGRTQKMPITMPEHATIVQNKVVKNSFVGAGTPIATAYDLSDLYVTANIDETDIDDVKKDQKVDIYVDAYPDTKFTGRVQQIGKATASTFSMMPQSNANGNFQKVTQVVPVKISIDNYKGVSLKPGMNVTVKVHI</sequence>
<dbReference type="InterPro" id="IPR011053">
    <property type="entry name" value="Single_hybrid_motif"/>
</dbReference>
<dbReference type="PANTHER" id="PTHR30386:SF26">
    <property type="entry name" value="TRANSPORT PROTEIN COMB"/>
    <property type="match status" value="1"/>
</dbReference>
<feature type="domain" description="YhbJ barrel-sandwich hybrid" evidence="8">
    <location>
        <begin position="48"/>
        <end position="122"/>
    </location>
</feature>
<evidence type="ECO:0000259" key="7">
    <source>
        <dbReference type="Pfam" id="PF25990"/>
    </source>
</evidence>
<evidence type="ECO:0000256" key="2">
    <source>
        <dbReference type="ARBA" id="ARBA00009477"/>
    </source>
</evidence>
<dbReference type="InterPro" id="IPR050739">
    <property type="entry name" value="MFP"/>
</dbReference>
<dbReference type="EMBL" id="JBHTCO010000004">
    <property type="protein sequence ID" value="MFC7392142.1"/>
    <property type="molecule type" value="Genomic_DNA"/>
</dbReference>
<accession>A0ABW2PS16</accession>
<dbReference type="InterPro" id="IPR058636">
    <property type="entry name" value="Beta-barrel_YknX"/>
</dbReference>
<feature type="transmembrane region" description="Helical" evidence="6">
    <location>
        <begin position="7"/>
        <end position="29"/>
    </location>
</feature>
<dbReference type="InterPro" id="IPR058635">
    <property type="entry name" value="BSH_YhbJ"/>
</dbReference>
<dbReference type="SUPFAM" id="SSF51230">
    <property type="entry name" value="Single hybrid motif"/>
    <property type="match status" value="1"/>
</dbReference>
<comment type="subcellular location">
    <subcellularLocation>
        <location evidence="1">Membrane</location>
        <topology evidence="1">Single-pass membrane protein</topology>
    </subcellularLocation>
</comment>